<dbReference type="EMBL" id="SKBQ01000018">
    <property type="protein sequence ID" value="TPX16391.1"/>
    <property type="molecule type" value="Genomic_DNA"/>
</dbReference>
<dbReference type="OrthoDB" id="4557896at2759"/>
<reference evidence="1 2" key="1">
    <citation type="submission" date="2019-06" db="EMBL/GenBank/DDBJ databases">
        <title>Draft genome sequence of the filamentous fungus Phialemoniopsis curvata isolated from diesel fuel.</title>
        <authorList>
            <person name="Varaljay V.A."/>
            <person name="Lyon W.J."/>
            <person name="Crouch A.L."/>
            <person name="Drake C.E."/>
            <person name="Hollomon J.M."/>
            <person name="Nadeau L.J."/>
            <person name="Nunn H.S."/>
            <person name="Stevenson B.S."/>
            <person name="Bojanowski C.L."/>
            <person name="Crookes-Goodson W.J."/>
        </authorList>
    </citation>
    <scope>NUCLEOTIDE SEQUENCE [LARGE SCALE GENOMIC DNA]</scope>
    <source>
        <strain evidence="1 2">D216</strain>
    </source>
</reference>
<gene>
    <name evidence="1" type="ORF">E0L32_004040</name>
</gene>
<evidence type="ECO:0000313" key="2">
    <source>
        <dbReference type="Proteomes" id="UP000319257"/>
    </source>
</evidence>
<dbReference type="RefSeq" id="XP_030998102.1">
    <property type="nucleotide sequence ID" value="XM_031138407.1"/>
</dbReference>
<accession>A0A507BHC0</accession>
<organism evidence="1 2">
    <name type="scientific">Thyridium curvatum</name>
    <dbReference type="NCBI Taxonomy" id="1093900"/>
    <lineage>
        <taxon>Eukaryota</taxon>
        <taxon>Fungi</taxon>
        <taxon>Dikarya</taxon>
        <taxon>Ascomycota</taxon>
        <taxon>Pezizomycotina</taxon>
        <taxon>Sordariomycetes</taxon>
        <taxon>Sordariomycetidae</taxon>
        <taxon>Thyridiales</taxon>
        <taxon>Thyridiaceae</taxon>
        <taxon>Thyridium</taxon>
    </lineage>
</organism>
<comment type="caution">
    <text evidence="1">The sequence shown here is derived from an EMBL/GenBank/DDBJ whole genome shotgun (WGS) entry which is preliminary data.</text>
</comment>
<keyword evidence="2" id="KW-1185">Reference proteome</keyword>
<dbReference type="AlphaFoldDB" id="A0A507BHC0"/>
<evidence type="ECO:0000313" key="1">
    <source>
        <dbReference type="EMBL" id="TPX16391.1"/>
    </source>
</evidence>
<sequence length="78" mass="9019">MSTSKESLASTGSQLYQHVLRRRYTNPALLKQALDELCGQEEYTLMELRGRWILKLPKQLTEAELEGLEVKAFHHYGI</sequence>
<proteinExistence type="predicted"/>
<dbReference type="InParanoid" id="A0A507BHC0"/>
<dbReference type="Proteomes" id="UP000319257">
    <property type="component" value="Unassembled WGS sequence"/>
</dbReference>
<protein>
    <submittedName>
        <fullName evidence="1">Uncharacterized protein</fullName>
    </submittedName>
</protein>
<dbReference type="GeneID" id="41971487"/>
<name>A0A507BHC0_9PEZI</name>